<keyword evidence="3" id="KW-0804">Transcription</keyword>
<evidence type="ECO:0000256" key="3">
    <source>
        <dbReference type="ARBA" id="ARBA00023163"/>
    </source>
</evidence>
<dbReference type="PROSITE" id="PS50977">
    <property type="entry name" value="HTH_TETR_2"/>
    <property type="match status" value="1"/>
</dbReference>
<dbReference type="InterPro" id="IPR001647">
    <property type="entry name" value="HTH_TetR"/>
</dbReference>
<gene>
    <name evidence="6" type="ORF">Alo02nite_23590</name>
    <name evidence="7" type="ORF">BJ964_007012</name>
</gene>
<dbReference type="EMBL" id="JACHNC010000001">
    <property type="protein sequence ID" value="MBB4752851.1"/>
    <property type="molecule type" value="Genomic_DNA"/>
</dbReference>
<dbReference type="Gene3D" id="1.10.357.10">
    <property type="entry name" value="Tetracycline Repressor, domain 2"/>
    <property type="match status" value="1"/>
</dbReference>
<dbReference type="RefSeq" id="WP_229807270.1">
    <property type="nucleotide sequence ID" value="NZ_BOMP01000034.1"/>
</dbReference>
<organism evidence="7 8">
    <name type="scientific">Actinoplanes lobatus</name>
    <dbReference type="NCBI Taxonomy" id="113568"/>
    <lineage>
        <taxon>Bacteria</taxon>
        <taxon>Bacillati</taxon>
        <taxon>Actinomycetota</taxon>
        <taxon>Actinomycetes</taxon>
        <taxon>Micromonosporales</taxon>
        <taxon>Micromonosporaceae</taxon>
        <taxon>Actinoplanes</taxon>
    </lineage>
</organism>
<reference evidence="6 9" key="2">
    <citation type="submission" date="2021-01" db="EMBL/GenBank/DDBJ databases">
        <title>Whole genome shotgun sequence of Actinoplanes lobatus NBRC 12513.</title>
        <authorList>
            <person name="Komaki H."/>
            <person name="Tamura T."/>
        </authorList>
    </citation>
    <scope>NUCLEOTIDE SEQUENCE [LARGE SCALE GENOMIC DNA]</scope>
    <source>
        <strain evidence="6 9">NBRC 12513</strain>
    </source>
</reference>
<dbReference type="PANTHER" id="PTHR30055:SF234">
    <property type="entry name" value="HTH-TYPE TRANSCRIPTIONAL REGULATOR BETI"/>
    <property type="match status" value="1"/>
</dbReference>
<feature type="domain" description="HTH tetR-type" evidence="5">
    <location>
        <begin position="6"/>
        <end position="66"/>
    </location>
</feature>
<evidence type="ECO:0000313" key="9">
    <source>
        <dbReference type="Proteomes" id="UP000631312"/>
    </source>
</evidence>
<accession>A0A7W7MJZ2</accession>
<dbReference type="Proteomes" id="UP000590511">
    <property type="component" value="Unassembled WGS sequence"/>
</dbReference>
<dbReference type="Proteomes" id="UP000631312">
    <property type="component" value="Unassembled WGS sequence"/>
</dbReference>
<dbReference type="GO" id="GO:0000976">
    <property type="term" value="F:transcription cis-regulatory region binding"/>
    <property type="evidence" value="ECO:0007669"/>
    <property type="project" value="TreeGrafter"/>
</dbReference>
<dbReference type="InterPro" id="IPR023772">
    <property type="entry name" value="DNA-bd_HTH_TetR-type_CS"/>
</dbReference>
<reference evidence="7 8" key="1">
    <citation type="submission" date="2020-08" db="EMBL/GenBank/DDBJ databases">
        <title>Sequencing the genomes of 1000 actinobacteria strains.</title>
        <authorList>
            <person name="Klenk H.-P."/>
        </authorList>
    </citation>
    <scope>NUCLEOTIDE SEQUENCE [LARGE SCALE GENOMIC DNA]</scope>
    <source>
        <strain evidence="7 8">DSM 43150</strain>
    </source>
</reference>
<evidence type="ECO:0000259" key="5">
    <source>
        <dbReference type="PROSITE" id="PS50977"/>
    </source>
</evidence>
<dbReference type="InterPro" id="IPR050109">
    <property type="entry name" value="HTH-type_TetR-like_transc_reg"/>
</dbReference>
<dbReference type="PROSITE" id="PS01081">
    <property type="entry name" value="HTH_TETR_1"/>
    <property type="match status" value="1"/>
</dbReference>
<dbReference type="SUPFAM" id="SSF46689">
    <property type="entry name" value="Homeodomain-like"/>
    <property type="match status" value="1"/>
</dbReference>
<evidence type="ECO:0000256" key="1">
    <source>
        <dbReference type="ARBA" id="ARBA00023015"/>
    </source>
</evidence>
<name>A0A7W7MJZ2_9ACTN</name>
<protein>
    <submittedName>
        <fullName evidence="7">AcrR family transcriptional regulator</fullName>
    </submittedName>
    <submittedName>
        <fullName evidence="6">TetR family transcriptional regulator</fullName>
    </submittedName>
</protein>
<evidence type="ECO:0000313" key="7">
    <source>
        <dbReference type="EMBL" id="MBB4752851.1"/>
    </source>
</evidence>
<dbReference type="EMBL" id="BOMP01000034">
    <property type="protein sequence ID" value="GIE39461.1"/>
    <property type="molecule type" value="Genomic_DNA"/>
</dbReference>
<feature type="DNA-binding region" description="H-T-H motif" evidence="4">
    <location>
        <begin position="29"/>
        <end position="48"/>
    </location>
</feature>
<evidence type="ECO:0000256" key="2">
    <source>
        <dbReference type="ARBA" id="ARBA00023125"/>
    </source>
</evidence>
<dbReference type="PANTHER" id="PTHR30055">
    <property type="entry name" value="HTH-TYPE TRANSCRIPTIONAL REGULATOR RUTR"/>
    <property type="match status" value="1"/>
</dbReference>
<dbReference type="Pfam" id="PF00440">
    <property type="entry name" value="TetR_N"/>
    <property type="match status" value="1"/>
</dbReference>
<keyword evidence="9" id="KW-1185">Reference proteome</keyword>
<proteinExistence type="predicted"/>
<sequence>MSRRQSDTKADIRRVALELFTQRGYEATSLREIAERLGVTKAALYYHFHSKEDIVRSLFGEHLAALDELVAWATEQPPGPQLRAEVIDRMLRLSLDHGRQTMQFALANQHVVRDLHPGKENMFERLRTLFEVVTGPDATVEETLRIRVALLSINTTVFAAQGLGATDEQIAAAVRDIAHRLTR</sequence>
<evidence type="ECO:0000313" key="8">
    <source>
        <dbReference type="Proteomes" id="UP000590511"/>
    </source>
</evidence>
<evidence type="ECO:0000313" key="6">
    <source>
        <dbReference type="EMBL" id="GIE39461.1"/>
    </source>
</evidence>
<evidence type="ECO:0000256" key="4">
    <source>
        <dbReference type="PROSITE-ProRule" id="PRU00335"/>
    </source>
</evidence>
<keyword evidence="1" id="KW-0805">Transcription regulation</keyword>
<dbReference type="InterPro" id="IPR009057">
    <property type="entry name" value="Homeodomain-like_sf"/>
</dbReference>
<keyword evidence="2 4" id="KW-0238">DNA-binding</keyword>
<dbReference type="GO" id="GO:0003700">
    <property type="term" value="F:DNA-binding transcription factor activity"/>
    <property type="evidence" value="ECO:0007669"/>
    <property type="project" value="TreeGrafter"/>
</dbReference>
<dbReference type="PRINTS" id="PR00455">
    <property type="entry name" value="HTHTETR"/>
</dbReference>
<dbReference type="AlphaFoldDB" id="A0A7W7MJZ2"/>
<comment type="caution">
    <text evidence="7">The sequence shown here is derived from an EMBL/GenBank/DDBJ whole genome shotgun (WGS) entry which is preliminary data.</text>
</comment>